<dbReference type="Pfam" id="PF08284">
    <property type="entry name" value="RVP_2"/>
    <property type="match status" value="1"/>
</dbReference>
<accession>A0A5N6NLA6</accession>
<dbReference type="CDD" id="cd00303">
    <property type="entry name" value="retropepsin_like"/>
    <property type="match status" value="1"/>
</dbReference>
<dbReference type="InterPro" id="IPR005162">
    <property type="entry name" value="Retrotrans_gag_dom"/>
</dbReference>
<dbReference type="GO" id="GO:0006508">
    <property type="term" value="P:proteolysis"/>
    <property type="evidence" value="ECO:0007669"/>
    <property type="project" value="InterPro"/>
</dbReference>
<protein>
    <recommendedName>
        <fullName evidence="1">Retrotransposon gag domain-containing protein</fullName>
    </recommendedName>
</protein>
<dbReference type="EMBL" id="SZYD01000010">
    <property type="protein sequence ID" value="KAD4982086.1"/>
    <property type="molecule type" value="Genomic_DNA"/>
</dbReference>
<evidence type="ECO:0000259" key="1">
    <source>
        <dbReference type="Pfam" id="PF03732"/>
    </source>
</evidence>
<dbReference type="AlphaFoldDB" id="A0A5N6NLA6"/>
<reference evidence="2 3" key="1">
    <citation type="submission" date="2019-05" db="EMBL/GenBank/DDBJ databases">
        <title>Mikania micrantha, genome provides insights into the molecular mechanism of rapid growth.</title>
        <authorList>
            <person name="Liu B."/>
        </authorList>
    </citation>
    <scope>NUCLEOTIDE SEQUENCE [LARGE SCALE GENOMIC DNA]</scope>
    <source>
        <strain evidence="2">NLD-2019</strain>
        <tissue evidence="2">Leaf</tissue>
    </source>
</reference>
<dbReference type="PANTHER" id="PTHR15503">
    <property type="entry name" value="LDOC1 RELATED"/>
    <property type="match status" value="1"/>
</dbReference>
<dbReference type="Pfam" id="PF03732">
    <property type="entry name" value="Retrotrans_gag"/>
    <property type="match status" value="1"/>
</dbReference>
<dbReference type="SUPFAM" id="SSF50630">
    <property type="entry name" value="Acid proteases"/>
    <property type="match status" value="1"/>
</dbReference>
<dbReference type="InterPro" id="IPR021109">
    <property type="entry name" value="Peptidase_aspartic_dom_sf"/>
</dbReference>
<dbReference type="Proteomes" id="UP000326396">
    <property type="component" value="Linkage Group LG18"/>
</dbReference>
<sequence length="507" mass="57339">MTTRQKEMEKLEKTVKDNAQSIQLQQSLLEENVVNIENLQIQMTEVCSQLKELKDLCSGRNVDQRMIRVGRLDFPRFNGEDVEGWLYKCNHFFSMDKTPVHLKTQYAVINLEGVALQWHQGYITSQDRNIEAIPWGDYSRSILNRFSTRLSEEPIEELKNLQQTGTLQEYCDAFDALLNRVKLCEDYAAGLFVAGLKPEIRCLVKIFKPKTLRDAMAMAKQQEIVYSTLFGYKEIKKSVTNPITAVQKSNSTVFPYKAASTSVNPSATLSLPTPPAAKMIKPIRKVSSKEAEEKRAKGECFWCPEKYTPNHNCKFKQIYNLEIAADEESEQVLENDEIQIQQMQMDPQISLHALMGVPSYSTMKIIGTIGTKQLQILIDSGSTHNFLDSNLAIKLQCPTQEVSAMSVTVADGNKLPCAKLCPNFQWLMQGVWFKADVLLLPLKNYDMVLGVQWLQTLDDIIWNFKVLTMQFKIGNQSFVLKGSHNIGGGAVVGGRCRQQEGGSQQVV</sequence>
<dbReference type="PANTHER" id="PTHR15503:SF22">
    <property type="entry name" value="TRANSPOSON TY3-I GAG POLYPROTEIN"/>
    <property type="match status" value="1"/>
</dbReference>
<evidence type="ECO:0000313" key="3">
    <source>
        <dbReference type="Proteomes" id="UP000326396"/>
    </source>
</evidence>
<dbReference type="GO" id="GO:0004190">
    <property type="term" value="F:aspartic-type endopeptidase activity"/>
    <property type="evidence" value="ECO:0007669"/>
    <property type="project" value="InterPro"/>
</dbReference>
<dbReference type="Gene3D" id="2.40.70.10">
    <property type="entry name" value="Acid Proteases"/>
    <property type="match status" value="1"/>
</dbReference>
<dbReference type="OrthoDB" id="1933597at2759"/>
<comment type="caution">
    <text evidence="2">The sequence shown here is derived from an EMBL/GenBank/DDBJ whole genome shotgun (WGS) entry which is preliminary data.</text>
</comment>
<proteinExistence type="predicted"/>
<name>A0A5N6NLA6_9ASTR</name>
<feature type="domain" description="Retrotransposon gag" evidence="1">
    <location>
        <begin position="106"/>
        <end position="198"/>
    </location>
</feature>
<dbReference type="InterPro" id="IPR032567">
    <property type="entry name" value="RTL1-rel"/>
</dbReference>
<gene>
    <name evidence="2" type="ORF">E3N88_18757</name>
</gene>
<dbReference type="InterPro" id="IPR001969">
    <property type="entry name" value="Aspartic_peptidase_AS"/>
</dbReference>
<keyword evidence="3" id="KW-1185">Reference proteome</keyword>
<dbReference type="PROSITE" id="PS00141">
    <property type="entry name" value="ASP_PROTEASE"/>
    <property type="match status" value="1"/>
</dbReference>
<organism evidence="2 3">
    <name type="scientific">Mikania micrantha</name>
    <name type="common">bitter vine</name>
    <dbReference type="NCBI Taxonomy" id="192012"/>
    <lineage>
        <taxon>Eukaryota</taxon>
        <taxon>Viridiplantae</taxon>
        <taxon>Streptophyta</taxon>
        <taxon>Embryophyta</taxon>
        <taxon>Tracheophyta</taxon>
        <taxon>Spermatophyta</taxon>
        <taxon>Magnoliopsida</taxon>
        <taxon>eudicotyledons</taxon>
        <taxon>Gunneridae</taxon>
        <taxon>Pentapetalae</taxon>
        <taxon>asterids</taxon>
        <taxon>campanulids</taxon>
        <taxon>Asterales</taxon>
        <taxon>Asteraceae</taxon>
        <taxon>Asteroideae</taxon>
        <taxon>Heliantheae alliance</taxon>
        <taxon>Eupatorieae</taxon>
        <taxon>Mikania</taxon>
    </lineage>
</organism>
<evidence type="ECO:0000313" key="2">
    <source>
        <dbReference type="EMBL" id="KAD4982086.1"/>
    </source>
</evidence>